<gene>
    <name evidence="1" type="ORF">AB406_0516</name>
</gene>
<reference evidence="1 2" key="1">
    <citation type="submission" date="2015-06" db="EMBL/GenBank/DDBJ databases">
        <title>R. anatipestifer strain HXb2 is the most virulent strain so far, and the genome sequence would help us uncover the pathogenesis.</title>
        <authorList>
            <person name="Hu Q."/>
            <person name="Qi J."/>
            <person name="Bo H."/>
            <person name="Liu G."/>
            <person name="Tao M."/>
            <person name="Ding Y."/>
            <person name="Xue Y."/>
        </authorList>
    </citation>
    <scope>NUCLEOTIDE SEQUENCE [LARGE SCALE GENOMIC DNA]</scope>
    <source>
        <strain evidence="1 2">HXb2</strain>
    </source>
</reference>
<evidence type="ECO:0000313" key="2">
    <source>
        <dbReference type="Proteomes" id="UP000189883"/>
    </source>
</evidence>
<protein>
    <recommendedName>
        <fullName evidence="3">XRE family transcriptional regulator</fullName>
    </recommendedName>
</protein>
<dbReference type="Proteomes" id="UP000189883">
    <property type="component" value="Chromosome"/>
</dbReference>
<name>A0A1S7DQT4_RIEAN</name>
<organism evidence="1 2">
    <name type="scientific">Riemerella anatipestifer</name>
    <name type="common">Moraxella anatipestifer</name>
    <dbReference type="NCBI Taxonomy" id="34085"/>
    <lineage>
        <taxon>Bacteria</taxon>
        <taxon>Pseudomonadati</taxon>
        <taxon>Bacteroidota</taxon>
        <taxon>Flavobacteriia</taxon>
        <taxon>Flavobacteriales</taxon>
        <taxon>Weeksellaceae</taxon>
        <taxon>Riemerella</taxon>
    </lineage>
</organism>
<proteinExistence type="predicted"/>
<evidence type="ECO:0008006" key="3">
    <source>
        <dbReference type="Google" id="ProtNLM"/>
    </source>
</evidence>
<evidence type="ECO:0000313" key="1">
    <source>
        <dbReference type="EMBL" id="AQY21474.1"/>
    </source>
</evidence>
<dbReference type="EMBL" id="CP011859">
    <property type="protein sequence ID" value="AQY21474.1"/>
    <property type="molecule type" value="Genomic_DNA"/>
</dbReference>
<dbReference type="RefSeq" id="WP_079206740.1">
    <property type="nucleotide sequence ID" value="NZ_CP011859.1"/>
</dbReference>
<sequence>MNIRRKILDYCHYKRIDLKDFGEKLGLKKSNFSSKMNGKSRFNEEDFALMRKHFPDIDLNNLFEGAVTDSVADSSTENITHDNHTRNELINILKKINSLTKDFK</sequence>
<accession>A0A1S7DQT4</accession>
<dbReference type="AlphaFoldDB" id="A0A1S7DQT4"/>